<evidence type="ECO:0000259" key="1">
    <source>
        <dbReference type="Pfam" id="PF10108"/>
    </source>
</evidence>
<organism evidence="2 3">
    <name type="scientific">Hymenobacter antarcticus</name>
    <dbReference type="NCBI Taxonomy" id="486270"/>
    <lineage>
        <taxon>Bacteria</taxon>
        <taxon>Pseudomonadati</taxon>
        <taxon>Bacteroidota</taxon>
        <taxon>Cytophagia</taxon>
        <taxon>Cytophagales</taxon>
        <taxon>Hymenobacteraceae</taxon>
        <taxon>Hymenobacter</taxon>
    </lineage>
</organism>
<dbReference type="EMBL" id="BAABDI010000016">
    <property type="protein sequence ID" value="GAA3978804.1"/>
    <property type="molecule type" value="Genomic_DNA"/>
</dbReference>
<keyword evidence="3" id="KW-1185">Reference proteome</keyword>
<feature type="domain" description="Predicted 3'-5' exonuclease PolB-like" evidence="1">
    <location>
        <begin position="81"/>
        <end position="234"/>
    </location>
</feature>
<evidence type="ECO:0000313" key="3">
    <source>
        <dbReference type="Proteomes" id="UP001501556"/>
    </source>
</evidence>
<keyword evidence="2" id="KW-0269">Exonuclease</keyword>
<dbReference type="Gene3D" id="3.30.420.10">
    <property type="entry name" value="Ribonuclease H-like superfamily/Ribonuclease H"/>
    <property type="match status" value="1"/>
</dbReference>
<name>A0ABP7Q9R3_9BACT</name>
<proteinExistence type="predicted"/>
<dbReference type="InterPro" id="IPR012337">
    <property type="entry name" value="RNaseH-like_sf"/>
</dbReference>
<keyword evidence="2" id="KW-0378">Hydrolase</keyword>
<keyword evidence="2" id="KW-0540">Nuclease</keyword>
<gene>
    <name evidence="2" type="ORF">GCM10022407_24940</name>
</gene>
<dbReference type="CDD" id="cd05782">
    <property type="entry name" value="DNA_polB_like1_exo"/>
    <property type="match status" value="1"/>
</dbReference>
<dbReference type="InterPro" id="IPR036397">
    <property type="entry name" value="RNaseH_sf"/>
</dbReference>
<sequence length="266" mass="30626">MQHLHRTPLDQLFVIDIETVPCVDCHDNLDEMLRHLWEHKSESLRRQQGYTGRAQPAEPLPDHLTAASLFEQAGIYAEFGKIVCISVGCFVLDKQEEITRFRVKSFADHDEKQLLRDFAGLLAHKSRFTLCAHNGKEFDFPYLGRRLLINGLQLPPQLDMAGKKPWEIPHHDTMELWKFGDRKSYTSLNLLAAIFGVPTPKDDITGADVARVYWEENDLARIAKYCQKDIITTARILQKFRGEEPFRDEHVVYADEAAAPVMRRVV</sequence>
<accession>A0ABP7Q9R3</accession>
<dbReference type="RefSeq" id="WP_345124856.1">
    <property type="nucleotide sequence ID" value="NZ_BAABDI010000016.1"/>
</dbReference>
<dbReference type="SUPFAM" id="SSF53098">
    <property type="entry name" value="Ribonuclease H-like"/>
    <property type="match status" value="1"/>
</dbReference>
<dbReference type="Pfam" id="PF10108">
    <property type="entry name" value="DNA_pol_B_exo2"/>
    <property type="match status" value="1"/>
</dbReference>
<comment type="caution">
    <text evidence="2">The sequence shown here is derived from an EMBL/GenBank/DDBJ whole genome shotgun (WGS) entry which is preliminary data.</text>
</comment>
<dbReference type="InterPro" id="IPR019288">
    <property type="entry name" value="3'-5'_exonuclease_PolB-like"/>
</dbReference>
<dbReference type="Proteomes" id="UP001501556">
    <property type="component" value="Unassembled WGS sequence"/>
</dbReference>
<dbReference type="GO" id="GO:0004527">
    <property type="term" value="F:exonuclease activity"/>
    <property type="evidence" value="ECO:0007669"/>
    <property type="project" value="UniProtKB-KW"/>
</dbReference>
<evidence type="ECO:0000313" key="2">
    <source>
        <dbReference type="EMBL" id="GAA3978804.1"/>
    </source>
</evidence>
<reference evidence="3" key="1">
    <citation type="journal article" date="2019" name="Int. J. Syst. Evol. Microbiol.">
        <title>The Global Catalogue of Microorganisms (GCM) 10K type strain sequencing project: providing services to taxonomists for standard genome sequencing and annotation.</title>
        <authorList>
            <consortium name="The Broad Institute Genomics Platform"/>
            <consortium name="The Broad Institute Genome Sequencing Center for Infectious Disease"/>
            <person name="Wu L."/>
            <person name="Ma J."/>
        </authorList>
    </citation>
    <scope>NUCLEOTIDE SEQUENCE [LARGE SCALE GENOMIC DNA]</scope>
    <source>
        <strain evidence="3">JCM 17217</strain>
    </source>
</reference>
<protein>
    <submittedName>
        <fullName evidence="2">3'-5' exonuclease</fullName>
    </submittedName>
</protein>